<comment type="function">
    <text evidence="11">Essential component of the NELF complex, a complex that negatively regulates the elongation of transcription by RNA polymerase II by RNA polymerase II. The NELF complex, which acts via an association with the DSIF complex, causes transcriptional pausing.</text>
</comment>
<dbReference type="InterPro" id="IPR033102">
    <property type="entry name" value="NELFE"/>
</dbReference>
<evidence type="ECO:0000256" key="1">
    <source>
        <dbReference type="ARBA" id="ARBA00004123"/>
    </source>
</evidence>
<keyword evidence="7 13" id="KW-0694">RNA-binding</keyword>
<dbReference type="GO" id="GO:0003723">
    <property type="term" value="F:RNA binding"/>
    <property type="evidence" value="ECO:0007669"/>
    <property type="project" value="UniProtKB-UniRule"/>
</dbReference>
<gene>
    <name evidence="16" type="ORF">CLUMA_CG006926</name>
</gene>
<evidence type="ECO:0000256" key="13">
    <source>
        <dbReference type="PROSITE-ProRule" id="PRU00176"/>
    </source>
</evidence>
<evidence type="ECO:0000256" key="3">
    <source>
        <dbReference type="ARBA" id="ARBA00006120"/>
    </source>
</evidence>
<evidence type="ECO:0000256" key="2">
    <source>
        <dbReference type="ARBA" id="ARBA00004286"/>
    </source>
</evidence>
<evidence type="ECO:0000256" key="7">
    <source>
        <dbReference type="ARBA" id="ARBA00022884"/>
    </source>
</evidence>
<evidence type="ECO:0000313" key="16">
    <source>
        <dbReference type="EMBL" id="CRK93390.1"/>
    </source>
</evidence>
<dbReference type="PROSITE" id="PS50102">
    <property type="entry name" value="RRM"/>
    <property type="match status" value="1"/>
</dbReference>
<comment type="subcellular location">
    <subcellularLocation>
        <location evidence="2">Chromosome</location>
    </subcellularLocation>
    <subcellularLocation>
        <location evidence="1">Nucleus</location>
    </subcellularLocation>
</comment>
<dbReference type="InterPro" id="IPR012677">
    <property type="entry name" value="Nucleotide-bd_a/b_plait_sf"/>
</dbReference>
<evidence type="ECO:0000256" key="10">
    <source>
        <dbReference type="ARBA" id="ARBA00023242"/>
    </source>
</evidence>
<feature type="domain" description="RRM" evidence="15">
    <location>
        <begin position="159"/>
        <end position="229"/>
    </location>
</feature>
<dbReference type="Pfam" id="PF00076">
    <property type="entry name" value="RRM_1"/>
    <property type="match status" value="1"/>
</dbReference>
<dbReference type="STRING" id="568069.A0A1J1I3F1"/>
<feature type="compositionally biased region" description="Basic and acidic residues" evidence="14">
    <location>
        <begin position="36"/>
        <end position="59"/>
    </location>
</feature>
<dbReference type="AlphaFoldDB" id="A0A1J1I3F1"/>
<keyword evidence="8" id="KW-0805">Transcription regulation</keyword>
<protein>
    <recommendedName>
        <fullName evidence="4">Negative elongation factor E</fullName>
    </recommendedName>
</protein>
<dbReference type="SMART" id="SM00360">
    <property type="entry name" value="RRM"/>
    <property type="match status" value="1"/>
</dbReference>
<keyword evidence="5" id="KW-0158">Chromosome</keyword>
<dbReference type="InterPro" id="IPR000504">
    <property type="entry name" value="RRM_dom"/>
</dbReference>
<comment type="similarity">
    <text evidence="3">Belongs to the RRM NELF-E family.</text>
</comment>
<keyword evidence="10" id="KW-0539">Nucleus</keyword>
<keyword evidence="17" id="KW-1185">Reference proteome</keyword>
<name>A0A1J1I3F1_9DIPT</name>
<comment type="subunit">
    <text evidence="12">Component of the NELF complex, which is at least composed of TH1/NELF-D and NELF-E.</text>
</comment>
<evidence type="ECO:0000256" key="12">
    <source>
        <dbReference type="ARBA" id="ARBA00065269"/>
    </source>
</evidence>
<evidence type="ECO:0000256" key="11">
    <source>
        <dbReference type="ARBA" id="ARBA00054796"/>
    </source>
</evidence>
<sequence>MVYIHIPEALTEEEQMLMAKYAKLKKKKKQLQALKTKPEPEKPIPKRPKDARDAREVARKLIKSGNINISKPDAQQVQFKRPKGQERKKTQLEPASYHPFATSTSTEDEESTSSKSPLPTPDKPDGNRSISFLYQQFEKEKEGDKKSNAAHKDKPKTGYTIYVSGKTITEDFLKKHFSEYGTIVNVSMEIEKGKGFVTFSKTEATDRAIVEMHGKMINGIQLTVSLARKQPQIEPINDASSSAVWSTLATSQSQKGNHKDKRELVVYDDTFA</sequence>
<accession>A0A1J1I3F1</accession>
<feature type="compositionally biased region" description="Polar residues" evidence="14">
    <location>
        <begin position="65"/>
        <end position="78"/>
    </location>
</feature>
<evidence type="ECO:0000259" key="15">
    <source>
        <dbReference type="PROSITE" id="PS50102"/>
    </source>
</evidence>
<dbReference type="EMBL" id="CVRI01000037">
    <property type="protein sequence ID" value="CRK93390.1"/>
    <property type="molecule type" value="Genomic_DNA"/>
</dbReference>
<dbReference type="GO" id="GO:0032021">
    <property type="term" value="C:NELF complex"/>
    <property type="evidence" value="ECO:0007669"/>
    <property type="project" value="InterPro"/>
</dbReference>
<reference evidence="16 17" key="1">
    <citation type="submission" date="2015-04" db="EMBL/GenBank/DDBJ databases">
        <authorList>
            <person name="Syromyatnikov M.Y."/>
            <person name="Popov V.N."/>
        </authorList>
    </citation>
    <scope>NUCLEOTIDE SEQUENCE [LARGE SCALE GENOMIC DNA]</scope>
</reference>
<dbReference type="GO" id="GO:0005694">
    <property type="term" value="C:chromosome"/>
    <property type="evidence" value="ECO:0007669"/>
    <property type="project" value="UniProtKB-SubCell"/>
</dbReference>
<dbReference type="OrthoDB" id="378874at2759"/>
<evidence type="ECO:0000256" key="4">
    <source>
        <dbReference type="ARBA" id="ARBA00014464"/>
    </source>
</evidence>
<evidence type="ECO:0000256" key="9">
    <source>
        <dbReference type="ARBA" id="ARBA00023163"/>
    </source>
</evidence>
<dbReference type="PANTHER" id="PTHR17250:SF0">
    <property type="entry name" value="NEGATIVE ELONGATION FACTOR E"/>
    <property type="match status" value="1"/>
</dbReference>
<evidence type="ECO:0000256" key="14">
    <source>
        <dbReference type="SAM" id="MobiDB-lite"/>
    </source>
</evidence>
<proteinExistence type="inferred from homology"/>
<dbReference type="GO" id="GO:0034244">
    <property type="term" value="P:negative regulation of transcription elongation by RNA polymerase II"/>
    <property type="evidence" value="ECO:0007669"/>
    <property type="project" value="TreeGrafter"/>
</dbReference>
<evidence type="ECO:0000313" key="17">
    <source>
        <dbReference type="Proteomes" id="UP000183832"/>
    </source>
</evidence>
<dbReference type="InterPro" id="IPR035979">
    <property type="entry name" value="RBD_domain_sf"/>
</dbReference>
<dbReference type="Proteomes" id="UP000183832">
    <property type="component" value="Unassembled WGS sequence"/>
</dbReference>
<keyword evidence="9" id="KW-0804">Transcription</keyword>
<keyword evidence="6" id="KW-0678">Repressor</keyword>
<feature type="region of interest" description="Disordered" evidence="14">
    <location>
        <begin position="26"/>
        <end position="128"/>
    </location>
</feature>
<evidence type="ECO:0000256" key="8">
    <source>
        <dbReference type="ARBA" id="ARBA00023015"/>
    </source>
</evidence>
<dbReference type="SUPFAM" id="SSF54928">
    <property type="entry name" value="RNA-binding domain, RBD"/>
    <property type="match status" value="1"/>
</dbReference>
<evidence type="ECO:0000256" key="5">
    <source>
        <dbReference type="ARBA" id="ARBA00022454"/>
    </source>
</evidence>
<dbReference type="PANTHER" id="PTHR17250">
    <property type="entry name" value="NEGATIVE ELONGATION FACTOR E"/>
    <property type="match status" value="1"/>
</dbReference>
<dbReference type="Gene3D" id="3.30.70.330">
    <property type="match status" value="1"/>
</dbReference>
<organism evidence="16 17">
    <name type="scientific">Clunio marinus</name>
    <dbReference type="NCBI Taxonomy" id="568069"/>
    <lineage>
        <taxon>Eukaryota</taxon>
        <taxon>Metazoa</taxon>
        <taxon>Ecdysozoa</taxon>
        <taxon>Arthropoda</taxon>
        <taxon>Hexapoda</taxon>
        <taxon>Insecta</taxon>
        <taxon>Pterygota</taxon>
        <taxon>Neoptera</taxon>
        <taxon>Endopterygota</taxon>
        <taxon>Diptera</taxon>
        <taxon>Nematocera</taxon>
        <taxon>Chironomoidea</taxon>
        <taxon>Chironomidae</taxon>
        <taxon>Clunio</taxon>
    </lineage>
</organism>
<dbReference type="FunFam" id="3.30.70.330:FF:000448">
    <property type="entry name" value="Negative elongation factor E"/>
    <property type="match status" value="1"/>
</dbReference>
<evidence type="ECO:0000256" key="6">
    <source>
        <dbReference type="ARBA" id="ARBA00022491"/>
    </source>
</evidence>